<dbReference type="CDD" id="cd00371">
    <property type="entry name" value="HMA"/>
    <property type="match status" value="1"/>
</dbReference>
<dbReference type="Proteomes" id="UP000601990">
    <property type="component" value="Unassembled WGS sequence"/>
</dbReference>
<gene>
    <name evidence="1" type="ORF">GO608_06275</name>
</gene>
<dbReference type="EMBL" id="WTVH01000008">
    <property type="protein sequence ID" value="NMF92929.1"/>
    <property type="molecule type" value="Genomic_DNA"/>
</dbReference>
<keyword evidence="2" id="KW-1185">Reference proteome</keyword>
<proteinExistence type="predicted"/>
<evidence type="ECO:0000313" key="2">
    <source>
        <dbReference type="Proteomes" id="UP000601990"/>
    </source>
</evidence>
<evidence type="ECO:0000313" key="1">
    <source>
        <dbReference type="EMBL" id="NMF92929.1"/>
    </source>
</evidence>
<sequence length="111" mass="12153">MDEFDQLQRFTGYLRIAHHIPGRIRLKLEGDLDSARLAAIGDAKRFGRALDSISGVHSVKLNILARSCTIEYDTSTIPAAAWPDLLGGVRSTAAETLLDILVTKHRELLGA</sequence>
<dbReference type="RefSeq" id="WP_053419716.1">
    <property type="nucleotide sequence ID" value="NZ_WTVH02000010.1"/>
</dbReference>
<dbReference type="Pfam" id="PF19991">
    <property type="entry name" value="HMA_2"/>
    <property type="match status" value="1"/>
</dbReference>
<protein>
    <submittedName>
        <fullName evidence="1">Cation transporter</fullName>
    </submittedName>
</protein>
<name>A0ABX1MY54_9RHOO</name>
<reference evidence="1" key="1">
    <citation type="submission" date="2019-12" db="EMBL/GenBank/DDBJ databases">
        <title>Comparative genomics gives insights into the taxonomy of the Azoarcus-Aromatoleum group and reveals separate origins of nif in the plant-associated Azoarcus and non-plant-associated Aromatoleum sub-groups.</title>
        <authorList>
            <person name="Lafos M."/>
            <person name="Maluk M."/>
            <person name="Batista M."/>
            <person name="Junghare M."/>
            <person name="Carmona M."/>
            <person name="Faoro H."/>
            <person name="Cruz L.M."/>
            <person name="Battistoni F."/>
            <person name="De Souza E."/>
            <person name="Pedrosa F."/>
            <person name="Chen W.-M."/>
            <person name="Poole P.S."/>
            <person name="Dixon R.A."/>
            <person name="James E.K."/>
        </authorList>
    </citation>
    <scope>NUCLEOTIDE SEQUENCE</scope>
    <source>
        <strain evidence="1">U120</strain>
    </source>
</reference>
<accession>A0ABX1MY54</accession>
<comment type="caution">
    <text evidence="1">The sequence shown here is derived from an EMBL/GenBank/DDBJ whole genome shotgun (WGS) entry which is preliminary data.</text>
</comment>
<organism evidence="1 2">
    <name type="scientific">Aromatoleum buckelii</name>
    <dbReference type="NCBI Taxonomy" id="200254"/>
    <lineage>
        <taxon>Bacteria</taxon>
        <taxon>Pseudomonadati</taxon>
        <taxon>Pseudomonadota</taxon>
        <taxon>Betaproteobacteria</taxon>
        <taxon>Rhodocyclales</taxon>
        <taxon>Rhodocyclaceae</taxon>
        <taxon>Aromatoleum</taxon>
    </lineage>
</organism>
<dbReference type="InterPro" id="IPR006121">
    <property type="entry name" value="HMA_dom"/>
</dbReference>